<evidence type="ECO:0000313" key="6">
    <source>
        <dbReference type="EMBL" id="PJI91824.1"/>
    </source>
</evidence>
<dbReference type="EMBL" id="PGTY01000001">
    <property type="protein sequence ID" value="PJI91824.1"/>
    <property type="molecule type" value="Genomic_DNA"/>
</dbReference>
<name>A0A2M8WLL5_9RHOB</name>
<keyword evidence="7" id="KW-1185">Reference proteome</keyword>
<dbReference type="Gene3D" id="1.20.1550.10">
    <property type="entry name" value="DsbB-like"/>
    <property type="match status" value="1"/>
</dbReference>
<evidence type="ECO:0000256" key="1">
    <source>
        <dbReference type="ARBA" id="ARBA00004141"/>
    </source>
</evidence>
<keyword evidence="2 5" id="KW-0812">Transmembrane</keyword>
<dbReference type="Pfam" id="PF02600">
    <property type="entry name" value="DsbB"/>
    <property type="match status" value="1"/>
</dbReference>
<comment type="subcellular location">
    <subcellularLocation>
        <location evidence="1">Membrane</location>
        <topology evidence="1">Multi-pass membrane protein</topology>
    </subcellularLocation>
</comment>
<comment type="caution">
    <text evidence="6">The sequence shown here is derived from an EMBL/GenBank/DDBJ whole genome shotgun (WGS) entry which is preliminary data.</text>
</comment>
<dbReference type="InterPro" id="IPR003752">
    <property type="entry name" value="DiS_bond_form_DsbB/BdbC"/>
</dbReference>
<evidence type="ECO:0000256" key="2">
    <source>
        <dbReference type="ARBA" id="ARBA00022692"/>
    </source>
</evidence>
<sequence>MTRNLMLLLSAGGSAALLAGAFLFQALGYPPCAMCLWQRWPHAAAIVIGLIALKIPGRFMPALGVLAAATTAGLGVFHTGVERGFWEGPSTCTGSGTLNGLSGADLLAVTGPRVVMCDQVSWELFTLSMASWNAIASFGLMIGWIIAVRLSAGSTATGSSRTV</sequence>
<accession>A0A2M8WLL5</accession>
<protein>
    <submittedName>
        <fullName evidence="6">Disulfide bond formation protein DsbB</fullName>
    </submittedName>
</protein>
<keyword evidence="3 5" id="KW-1133">Transmembrane helix</keyword>
<dbReference type="InterPro" id="IPR023380">
    <property type="entry name" value="DsbB-like_sf"/>
</dbReference>
<evidence type="ECO:0000256" key="4">
    <source>
        <dbReference type="ARBA" id="ARBA00023136"/>
    </source>
</evidence>
<dbReference type="Proteomes" id="UP000228531">
    <property type="component" value="Unassembled WGS sequence"/>
</dbReference>
<feature type="transmembrane region" description="Helical" evidence="5">
    <location>
        <begin position="130"/>
        <end position="152"/>
    </location>
</feature>
<dbReference type="RefSeq" id="WP_100366712.1">
    <property type="nucleotide sequence ID" value="NZ_PGTY01000001.1"/>
</dbReference>
<organism evidence="6 7">
    <name type="scientific">Yoonia maricola</name>
    <dbReference type="NCBI Taxonomy" id="420999"/>
    <lineage>
        <taxon>Bacteria</taxon>
        <taxon>Pseudomonadati</taxon>
        <taxon>Pseudomonadota</taxon>
        <taxon>Alphaproteobacteria</taxon>
        <taxon>Rhodobacterales</taxon>
        <taxon>Paracoccaceae</taxon>
        <taxon>Yoonia</taxon>
    </lineage>
</organism>
<dbReference type="AlphaFoldDB" id="A0A2M8WLL5"/>
<proteinExistence type="predicted"/>
<evidence type="ECO:0000313" key="7">
    <source>
        <dbReference type="Proteomes" id="UP000228531"/>
    </source>
</evidence>
<gene>
    <name evidence="6" type="ORF">BC777_0664</name>
</gene>
<dbReference type="GO" id="GO:0015035">
    <property type="term" value="F:protein-disulfide reductase activity"/>
    <property type="evidence" value="ECO:0007669"/>
    <property type="project" value="InterPro"/>
</dbReference>
<evidence type="ECO:0000256" key="5">
    <source>
        <dbReference type="SAM" id="Phobius"/>
    </source>
</evidence>
<evidence type="ECO:0000256" key="3">
    <source>
        <dbReference type="ARBA" id="ARBA00022989"/>
    </source>
</evidence>
<dbReference type="GO" id="GO:0016020">
    <property type="term" value="C:membrane"/>
    <property type="evidence" value="ECO:0007669"/>
    <property type="project" value="UniProtKB-SubCell"/>
</dbReference>
<dbReference type="OrthoDB" id="9808637at2"/>
<dbReference type="GO" id="GO:0006457">
    <property type="term" value="P:protein folding"/>
    <property type="evidence" value="ECO:0007669"/>
    <property type="project" value="InterPro"/>
</dbReference>
<keyword evidence="4 5" id="KW-0472">Membrane</keyword>
<dbReference type="PIRSF" id="PIRSF033913">
    <property type="entry name" value="S-S_format_DsbB"/>
    <property type="match status" value="1"/>
</dbReference>
<reference evidence="6 7" key="1">
    <citation type="submission" date="2017-11" db="EMBL/GenBank/DDBJ databases">
        <title>Genomic Encyclopedia of Archaeal and Bacterial Type Strains, Phase II (KMG-II): From Individual Species to Whole Genera.</title>
        <authorList>
            <person name="Goeker M."/>
        </authorList>
    </citation>
    <scope>NUCLEOTIDE SEQUENCE [LARGE SCALE GENOMIC DNA]</scope>
    <source>
        <strain evidence="6 7">DSM 29128</strain>
    </source>
</reference>
<dbReference type="InterPro" id="IPR024199">
    <property type="entry name" value="Uncharacterised_DsbB"/>
</dbReference>
<dbReference type="SUPFAM" id="SSF158442">
    <property type="entry name" value="DsbB-like"/>
    <property type="match status" value="1"/>
</dbReference>
<feature type="transmembrane region" description="Helical" evidence="5">
    <location>
        <begin position="38"/>
        <end position="55"/>
    </location>
</feature>